<organism evidence="2 3">
    <name type="scientific">Cotesia congregata</name>
    <name type="common">Parasitoid wasp</name>
    <name type="synonym">Apanteles congregatus</name>
    <dbReference type="NCBI Taxonomy" id="51543"/>
    <lineage>
        <taxon>Eukaryota</taxon>
        <taxon>Metazoa</taxon>
        <taxon>Ecdysozoa</taxon>
        <taxon>Arthropoda</taxon>
        <taxon>Hexapoda</taxon>
        <taxon>Insecta</taxon>
        <taxon>Pterygota</taxon>
        <taxon>Neoptera</taxon>
        <taxon>Endopterygota</taxon>
        <taxon>Hymenoptera</taxon>
        <taxon>Apocrita</taxon>
        <taxon>Ichneumonoidea</taxon>
        <taxon>Braconidae</taxon>
        <taxon>Microgastrinae</taxon>
        <taxon>Cotesia</taxon>
    </lineage>
</organism>
<dbReference type="SUPFAM" id="SSF100910">
    <property type="entry name" value="Chemosensory protein Csp2"/>
    <property type="match status" value="1"/>
</dbReference>
<sequence>MKYYGVIVIGIVFAAVSCEELYSDKYDVLNVEEVLAHEELRDTYYNCFMDRGPCAEDAGYWKGNFPEAVVTNCRKCTEWQKVAFDKIADWYSSHQPDNWNSLIDKMLQEAKARNIEDRK</sequence>
<feature type="chain" id="PRO_5035273949" evidence="1">
    <location>
        <begin position="19"/>
        <end position="119"/>
    </location>
</feature>
<name>A0A8J2HH23_COTCN</name>
<dbReference type="PANTHER" id="PTHR11257:SF13">
    <property type="entry name" value="GEO07322P1"/>
    <property type="match status" value="1"/>
</dbReference>
<keyword evidence="1" id="KW-0732">Signal</keyword>
<dbReference type="InterPro" id="IPR005055">
    <property type="entry name" value="A10/PebIII"/>
</dbReference>
<dbReference type="Gene3D" id="1.10.2080.10">
    <property type="entry name" value="Insect odorant-binding protein A10/Ejaculatory bulb-specific protein 3"/>
    <property type="match status" value="1"/>
</dbReference>
<feature type="signal peptide" evidence="1">
    <location>
        <begin position="1"/>
        <end position="18"/>
    </location>
</feature>
<evidence type="ECO:0000313" key="3">
    <source>
        <dbReference type="Proteomes" id="UP000786811"/>
    </source>
</evidence>
<comment type="caution">
    <text evidence="2">The sequence shown here is derived from an EMBL/GenBank/DDBJ whole genome shotgun (WGS) entry which is preliminary data.</text>
</comment>
<dbReference type="OrthoDB" id="8183954at2759"/>
<accession>A0A8J2HH23</accession>
<dbReference type="PROSITE" id="PS51257">
    <property type="entry name" value="PROKAR_LIPOPROTEIN"/>
    <property type="match status" value="1"/>
</dbReference>
<dbReference type="InterPro" id="IPR036682">
    <property type="entry name" value="OS_D_A10/PebIII_sf"/>
</dbReference>
<dbReference type="EMBL" id="CAJNRD030001122">
    <property type="protein sequence ID" value="CAG5099639.1"/>
    <property type="molecule type" value="Genomic_DNA"/>
</dbReference>
<gene>
    <name evidence="2" type="ORF">HICCMSTLAB_LOCUS9160</name>
</gene>
<reference evidence="2" key="1">
    <citation type="submission" date="2021-04" db="EMBL/GenBank/DDBJ databases">
        <authorList>
            <person name="Chebbi M.A.C M."/>
        </authorList>
    </citation>
    <scope>NUCLEOTIDE SEQUENCE</scope>
</reference>
<evidence type="ECO:0000256" key="1">
    <source>
        <dbReference type="SAM" id="SignalP"/>
    </source>
</evidence>
<protein>
    <submittedName>
        <fullName evidence="2">Chemosensory protein 33.5602</fullName>
    </submittedName>
</protein>
<dbReference type="Proteomes" id="UP000786811">
    <property type="component" value="Unassembled WGS sequence"/>
</dbReference>
<keyword evidence="3" id="KW-1185">Reference proteome</keyword>
<dbReference type="Pfam" id="PF03392">
    <property type="entry name" value="OS-D"/>
    <property type="match status" value="1"/>
</dbReference>
<dbReference type="AlphaFoldDB" id="A0A8J2HH23"/>
<dbReference type="PANTHER" id="PTHR11257">
    <property type="entry name" value="CHEMOSENSORY PROTEIN-RELATED"/>
    <property type="match status" value="1"/>
</dbReference>
<evidence type="ECO:0000313" key="2">
    <source>
        <dbReference type="EMBL" id="CAG5099639.1"/>
    </source>
</evidence>
<proteinExistence type="predicted"/>